<dbReference type="GO" id="GO:0009416">
    <property type="term" value="P:response to light stimulus"/>
    <property type="evidence" value="ECO:0007669"/>
    <property type="project" value="TreeGrafter"/>
</dbReference>
<evidence type="ECO:0000256" key="3">
    <source>
        <dbReference type="ARBA" id="ARBA00013149"/>
    </source>
</evidence>
<keyword evidence="7 14" id="KW-0157">Chromophore</keyword>
<feature type="site" description="Electron transfer via tryptophanyl radical" evidence="13">
    <location>
        <position position="361"/>
    </location>
</feature>
<dbReference type="Proteomes" id="UP001296776">
    <property type="component" value="Unassembled WGS sequence"/>
</dbReference>
<dbReference type="InterPro" id="IPR014729">
    <property type="entry name" value="Rossmann-like_a/b/a_fold"/>
</dbReference>
<dbReference type="InterPro" id="IPR018394">
    <property type="entry name" value="DNA_photolyase_1_CS_C"/>
</dbReference>
<reference evidence="16" key="1">
    <citation type="submission" date="2017-08" db="EMBL/GenBank/DDBJ databases">
        <authorList>
            <person name="Imhoff J.F."/>
            <person name="Rahn T."/>
            <person name="Kuenzel S."/>
            <person name="Neulinger S.C."/>
        </authorList>
    </citation>
    <scope>NUCLEOTIDE SEQUENCE</scope>
    <source>
        <strain evidence="16">DSM 11080</strain>
    </source>
</reference>
<comment type="similarity">
    <text evidence="14">Belongs to the DNA photolyase family.</text>
</comment>
<feature type="binding site" evidence="12">
    <location>
        <begin position="374"/>
        <end position="376"/>
    </location>
    <ligand>
        <name>FAD</name>
        <dbReference type="ChEBI" id="CHEBI:57692"/>
    </ligand>
</feature>
<dbReference type="InterPro" id="IPR036155">
    <property type="entry name" value="Crypto/Photolyase_N_sf"/>
</dbReference>
<protein>
    <recommendedName>
        <fullName evidence="4">Deoxyribodipyrimidine photo-lyase</fullName>
        <ecNumber evidence="3">4.1.99.3</ecNumber>
    </recommendedName>
    <alternativeName>
        <fullName evidence="8">DNA photolyase</fullName>
    </alternativeName>
    <alternativeName>
        <fullName evidence="11">Photoreactivating enzyme</fullName>
    </alternativeName>
</protein>
<keyword evidence="5 12" id="KW-0285">Flavoprotein</keyword>
<feature type="site" description="Electron transfer via tryptophanyl radical" evidence="13">
    <location>
        <position position="306"/>
    </location>
</feature>
<dbReference type="GO" id="GO:0003904">
    <property type="term" value="F:deoxyribodipyrimidine photo-lyase activity"/>
    <property type="evidence" value="ECO:0007669"/>
    <property type="project" value="UniProtKB-EC"/>
</dbReference>
<dbReference type="Gene3D" id="3.40.50.620">
    <property type="entry name" value="HUPs"/>
    <property type="match status" value="1"/>
</dbReference>
<evidence type="ECO:0000256" key="1">
    <source>
        <dbReference type="ARBA" id="ARBA00001932"/>
    </source>
</evidence>
<comment type="catalytic activity">
    <reaction evidence="9">
        <text>cyclobutadipyrimidine (in DNA) = 2 pyrimidine residues (in DNA).</text>
        <dbReference type="EC" id="4.1.99.3"/>
    </reaction>
</comment>
<evidence type="ECO:0000256" key="10">
    <source>
        <dbReference type="ARBA" id="ARBA00059220"/>
    </source>
</evidence>
<name>A0AAJ0XBH2_9GAMM</name>
<feature type="site" description="Electron transfer via tryptophanyl radical" evidence="13">
    <location>
        <position position="384"/>
    </location>
</feature>
<evidence type="ECO:0000259" key="15">
    <source>
        <dbReference type="PROSITE" id="PS51645"/>
    </source>
</evidence>
<feature type="binding site" evidence="12">
    <location>
        <position position="226"/>
    </location>
    <ligand>
        <name>FAD</name>
        <dbReference type="ChEBI" id="CHEBI:57692"/>
    </ligand>
</feature>
<comment type="similarity">
    <text evidence="2">Belongs to the DNA photolyase class-1 family.</text>
</comment>
<reference evidence="16" key="2">
    <citation type="journal article" date="2020" name="Microorganisms">
        <title>Osmotic Adaptation and Compatible Solute Biosynthesis of Phototrophic Bacteria as Revealed from Genome Analyses.</title>
        <authorList>
            <person name="Imhoff J.F."/>
            <person name="Rahn T."/>
            <person name="Kunzel S."/>
            <person name="Keller A."/>
            <person name="Neulinger S.C."/>
        </authorList>
    </citation>
    <scope>NUCLEOTIDE SEQUENCE</scope>
    <source>
        <strain evidence="16">DSM 11080</strain>
    </source>
</reference>
<dbReference type="PRINTS" id="PR00147">
    <property type="entry name" value="DNAPHOTLYASE"/>
</dbReference>
<sequence length="486" mass="55423">MPTTALVWMRRDLRLSDNPALEGARQRCERIIPVYIHSPDEEAPWQPGAASRWWLHHSLEALHHALQERGSRLIIRRGDSLGALRALAREAGATEVHWNRCYEPAATERDSRIKAALRAEGLWCASYNGLLCNEPWTLKTGQDAPYRVFTPYWRQLAPRLAQQPPPTPAPAALPPISDTLERLDVDALALQPTIPWDQGLREQWRPGEAGALERLSRFVSDGLDHYAEARDLPAVEGTSRLSPHLHFGELSPRQVIEQVQAGRPDPELSEPYLRELGWREFSYQLLYHFPQTPAEPLDPRFAAFPWRSEDADSLLAAWQQGRTGIPIVDAGMRELWQTGWMHNRVRMIVASLLTKNLRQPWQQGARWFWDTLVDADLANNTQGWQWSAGCGADAAPYFRIFNPVRQGERFDPQGGYVRRWCPELHRLPDKLIHQPWQASETEREACGVRLGRDYPWPIVDLKASRAEALAAYDQIKRGGSATRARS</sequence>
<dbReference type="GO" id="GO:0071949">
    <property type="term" value="F:FAD binding"/>
    <property type="evidence" value="ECO:0007669"/>
    <property type="project" value="TreeGrafter"/>
</dbReference>
<dbReference type="SUPFAM" id="SSF52425">
    <property type="entry name" value="Cryptochrome/photolyase, N-terminal domain"/>
    <property type="match status" value="1"/>
</dbReference>
<evidence type="ECO:0000256" key="9">
    <source>
        <dbReference type="ARBA" id="ARBA00033999"/>
    </source>
</evidence>
<comment type="cofactor">
    <cofactor evidence="12">
        <name>FAD</name>
        <dbReference type="ChEBI" id="CHEBI:57692"/>
    </cofactor>
    <text evidence="12">Binds 1 FAD per subunit.</text>
</comment>
<evidence type="ECO:0000256" key="12">
    <source>
        <dbReference type="PIRSR" id="PIRSR602081-1"/>
    </source>
</evidence>
<dbReference type="Gene3D" id="1.10.579.10">
    <property type="entry name" value="DNA Cyclobutane Dipyrimidine Photolyase, subunit A, domain 3"/>
    <property type="match status" value="1"/>
</dbReference>
<dbReference type="InterPro" id="IPR002081">
    <property type="entry name" value="Cryptochrome/DNA_photolyase_1"/>
</dbReference>
<accession>A0AAJ0XBH2</accession>
<evidence type="ECO:0000256" key="13">
    <source>
        <dbReference type="PIRSR" id="PIRSR602081-2"/>
    </source>
</evidence>
<dbReference type="EC" id="4.1.99.3" evidence="3"/>
<evidence type="ECO:0000256" key="5">
    <source>
        <dbReference type="ARBA" id="ARBA00022630"/>
    </source>
</evidence>
<comment type="function">
    <text evidence="10">Involved in repair of UV radiation-induced DNA damage. Catalyzes the light-dependent monomerization (300-600 nm) of cyclobutyl pyrimidine dimers (in cis-syn configuration), which are formed between adjacent bases on the same DNA strand upon exposure to ultraviolet radiation.</text>
</comment>
<comment type="caution">
    <text evidence="16">The sequence shown here is derived from an EMBL/GenBank/DDBJ whole genome shotgun (WGS) entry which is preliminary data.</text>
</comment>
<dbReference type="EMBL" id="NRSJ01000034">
    <property type="protein sequence ID" value="MBK1706130.1"/>
    <property type="molecule type" value="Genomic_DNA"/>
</dbReference>
<keyword evidence="6 12" id="KW-0274">FAD</keyword>
<dbReference type="Pfam" id="PF00875">
    <property type="entry name" value="DNA_photolyase"/>
    <property type="match status" value="1"/>
</dbReference>
<dbReference type="PANTHER" id="PTHR11455">
    <property type="entry name" value="CRYPTOCHROME"/>
    <property type="match status" value="1"/>
</dbReference>
<dbReference type="AlphaFoldDB" id="A0AAJ0XBH2"/>
<organism evidence="16 17">
    <name type="scientific">Halochromatium glycolicum</name>
    <dbReference type="NCBI Taxonomy" id="85075"/>
    <lineage>
        <taxon>Bacteria</taxon>
        <taxon>Pseudomonadati</taxon>
        <taxon>Pseudomonadota</taxon>
        <taxon>Gammaproteobacteria</taxon>
        <taxon>Chromatiales</taxon>
        <taxon>Chromatiaceae</taxon>
        <taxon>Halochromatium</taxon>
    </lineage>
</organism>
<evidence type="ECO:0000256" key="7">
    <source>
        <dbReference type="ARBA" id="ARBA00022991"/>
    </source>
</evidence>
<evidence type="ECO:0000256" key="2">
    <source>
        <dbReference type="ARBA" id="ARBA00005862"/>
    </source>
</evidence>
<evidence type="ECO:0000256" key="6">
    <source>
        <dbReference type="ARBA" id="ARBA00022827"/>
    </source>
</evidence>
<evidence type="ECO:0000256" key="4">
    <source>
        <dbReference type="ARBA" id="ARBA00014046"/>
    </source>
</evidence>
<evidence type="ECO:0000256" key="14">
    <source>
        <dbReference type="RuleBase" id="RU004182"/>
    </source>
</evidence>
<dbReference type="InterPro" id="IPR006050">
    <property type="entry name" value="DNA_photolyase_N"/>
</dbReference>
<keyword evidence="17" id="KW-1185">Reference proteome</keyword>
<feature type="domain" description="Photolyase/cryptochrome alpha/beta" evidence="15">
    <location>
        <begin position="3"/>
        <end position="132"/>
    </location>
</feature>
<evidence type="ECO:0000256" key="8">
    <source>
        <dbReference type="ARBA" id="ARBA00031671"/>
    </source>
</evidence>
<dbReference type="PROSITE" id="PS00394">
    <property type="entry name" value="DNA_PHOTOLYASES_1_1"/>
    <property type="match status" value="1"/>
</dbReference>
<dbReference type="PANTHER" id="PTHR11455:SF9">
    <property type="entry name" value="CRYPTOCHROME CIRCADIAN CLOCK 5 ISOFORM X1"/>
    <property type="match status" value="1"/>
</dbReference>
<dbReference type="SUPFAM" id="SSF48173">
    <property type="entry name" value="Cryptochrome/photolyase FAD-binding domain"/>
    <property type="match status" value="1"/>
</dbReference>
<dbReference type="FunFam" id="1.10.579.10:FF:000003">
    <property type="entry name" value="Deoxyribodipyrimidine photo-lyase"/>
    <property type="match status" value="1"/>
</dbReference>
<feature type="binding site" evidence="12">
    <location>
        <position position="272"/>
    </location>
    <ligand>
        <name>FAD</name>
        <dbReference type="ChEBI" id="CHEBI:57692"/>
    </ligand>
</feature>
<dbReference type="GO" id="GO:0000719">
    <property type="term" value="P:photoreactive repair"/>
    <property type="evidence" value="ECO:0007669"/>
    <property type="project" value="UniProtKB-ARBA"/>
</dbReference>
<gene>
    <name evidence="16" type="ORF">CKO40_16630</name>
</gene>
<dbReference type="Gene3D" id="1.25.40.80">
    <property type="match status" value="1"/>
</dbReference>
<proteinExistence type="inferred from homology"/>
<dbReference type="PROSITE" id="PS51645">
    <property type="entry name" value="PHR_CRY_ALPHA_BETA"/>
    <property type="match status" value="1"/>
</dbReference>
<comment type="cofactor">
    <cofactor evidence="1">
        <name>(6R)-5,10-methylene-5,6,7,8-tetrahydrofolate</name>
        <dbReference type="ChEBI" id="CHEBI:15636"/>
    </cofactor>
</comment>
<feature type="binding site" evidence="12">
    <location>
        <begin position="238"/>
        <end position="242"/>
    </location>
    <ligand>
        <name>FAD</name>
        <dbReference type="ChEBI" id="CHEBI:57692"/>
    </ligand>
</feature>
<dbReference type="GO" id="GO:0003677">
    <property type="term" value="F:DNA binding"/>
    <property type="evidence" value="ECO:0007669"/>
    <property type="project" value="TreeGrafter"/>
</dbReference>
<evidence type="ECO:0000256" key="11">
    <source>
        <dbReference type="ARBA" id="ARBA00083107"/>
    </source>
</evidence>
<dbReference type="InterPro" id="IPR036134">
    <property type="entry name" value="Crypto/Photolyase_FAD-like_sf"/>
</dbReference>
<evidence type="ECO:0000313" key="17">
    <source>
        <dbReference type="Proteomes" id="UP001296776"/>
    </source>
</evidence>
<dbReference type="Pfam" id="PF03441">
    <property type="entry name" value="FAD_binding_7"/>
    <property type="match status" value="1"/>
</dbReference>
<dbReference type="RefSeq" id="WP_200347568.1">
    <property type="nucleotide sequence ID" value="NZ_NRSJ01000034.1"/>
</dbReference>
<dbReference type="InterPro" id="IPR005101">
    <property type="entry name" value="Cryptochr/Photolyase_FAD-bd"/>
</dbReference>
<evidence type="ECO:0000313" key="16">
    <source>
        <dbReference type="EMBL" id="MBK1706130.1"/>
    </source>
</evidence>